<accession>A0A6G1FEC2</accession>
<protein>
    <submittedName>
        <fullName evidence="2">Uncharacterized protein</fullName>
    </submittedName>
</protein>
<evidence type="ECO:0000313" key="2">
    <source>
        <dbReference type="EMBL" id="KAF0935280.1"/>
    </source>
</evidence>
<feature type="compositionally biased region" description="Basic residues" evidence="1">
    <location>
        <begin position="50"/>
        <end position="67"/>
    </location>
</feature>
<proteinExistence type="predicted"/>
<feature type="compositionally biased region" description="Low complexity" evidence="1">
    <location>
        <begin position="91"/>
        <end position="108"/>
    </location>
</feature>
<dbReference type="EMBL" id="SPHZ02000001">
    <property type="protein sequence ID" value="KAF0935280.1"/>
    <property type="molecule type" value="Genomic_DNA"/>
</dbReference>
<keyword evidence="3" id="KW-1185">Reference proteome</keyword>
<sequence length="189" mass="20254">MSGLRDEGVKDVNYDFFPFLFLIGTLAAARALHPVASDKSVRIPVGYAAGRRRQRGGHGGGRTRRAGSKGSGGCGWSWETTAPSPPPPRIRPSSSPAAGRPRQPQSRRGQPHAPLRHNRVGRRDFIRQKQSISKELGLLGVFSHHGGEGAQPEDTASGGALPEHVPERGCGYCVRCSGRLSLPTHVEPT</sequence>
<gene>
    <name evidence="2" type="ORF">E2562_031996</name>
</gene>
<comment type="caution">
    <text evidence="2">The sequence shown here is derived from an EMBL/GenBank/DDBJ whole genome shotgun (WGS) entry which is preliminary data.</text>
</comment>
<dbReference type="AlphaFoldDB" id="A0A6G1FEC2"/>
<name>A0A6G1FEC2_9ORYZ</name>
<feature type="region of interest" description="Disordered" evidence="1">
    <location>
        <begin position="47"/>
        <end position="124"/>
    </location>
</feature>
<evidence type="ECO:0000313" key="3">
    <source>
        <dbReference type="Proteomes" id="UP000479710"/>
    </source>
</evidence>
<organism evidence="2 3">
    <name type="scientific">Oryza meyeriana var. granulata</name>
    <dbReference type="NCBI Taxonomy" id="110450"/>
    <lineage>
        <taxon>Eukaryota</taxon>
        <taxon>Viridiplantae</taxon>
        <taxon>Streptophyta</taxon>
        <taxon>Embryophyta</taxon>
        <taxon>Tracheophyta</taxon>
        <taxon>Spermatophyta</taxon>
        <taxon>Magnoliopsida</taxon>
        <taxon>Liliopsida</taxon>
        <taxon>Poales</taxon>
        <taxon>Poaceae</taxon>
        <taxon>BOP clade</taxon>
        <taxon>Oryzoideae</taxon>
        <taxon>Oryzeae</taxon>
        <taxon>Oryzinae</taxon>
        <taxon>Oryza</taxon>
        <taxon>Oryza meyeriana</taxon>
    </lineage>
</organism>
<reference evidence="2 3" key="1">
    <citation type="submission" date="2019-11" db="EMBL/GenBank/DDBJ databases">
        <title>Whole genome sequence of Oryza granulata.</title>
        <authorList>
            <person name="Li W."/>
        </authorList>
    </citation>
    <scope>NUCLEOTIDE SEQUENCE [LARGE SCALE GENOMIC DNA]</scope>
    <source>
        <strain evidence="3">cv. Menghai</strain>
        <tissue evidence="2">Leaf</tissue>
    </source>
</reference>
<evidence type="ECO:0000256" key="1">
    <source>
        <dbReference type="SAM" id="MobiDB-lite"/>
    </source>
</evidence>
<dbReference type="Proteomes" id="UP000479710">
    <property type="component" value="Unassembled WGS sequence"/>
</dbReference>